<name>A0A164KIP7_9CRUS</name>
<organism evidence="1 2">
    <name type="scientific">Daphnia magna</name>
    <dbReference type="NCBI Taxonomy" id="35525"/>
    <lineage>
        <taxon>Eukaryota</taxon>
        <taxon>Metazoa</taxon>
        <taxon>Ecdysozoa</taxon>
        <taxon>Arthropoda</taxon>
        <taxon>Crustacea</taxon>
        <taxon>Branchiopoda</taxon>
        <taxon>Diplostraca</taxon>
        <taxon>Cladocera</taxon>
        <taxon>Anomopoda</taxon>
        <taxon>Daphniidae</taxon>
        <taxon>Daphnia</taxon>
    </lineage>
</organism>
<reference evidence="1 2" key="1">
    <citation type="submission" date="2016-03" db="EMBL/GenBank/DDBJ databases">
        <title>EvidentialGene: Evidence-directed Construction of Genes on Genomes.</title>
        <authorList>
            <person name="Gilbert D.G."/>
            <person name="Choi J.-H."/>
            <person name="Mockaitis K."/>
            <person name="Colbourne J."/>
            <person name="Pfrender M."/>
        </authorList>
    </citation>
    <scope>NUCLEOTIDE SEQUENCE [LARGE SCALE GENOMIC DNA]</scope>
    <source>
        <strain evidence="1 2">Xinb3</strain>
        <tissue evidence="1">Complete organism</tissue>
    </source>
</reference>
<accession>A0A164KIP7</accession>
<proteinExistence type="predicted"/>
<comment type="caution">
    <text evidence="1">The sequence shown here is derived from an EMBL/GenBank/DDBJ whole genome shotgun (WGS) entry which is preliminary data.</text>
</comment>
<protein>
    <submittedName>
        <fullName evidence="1">Uncharacterized protein</fullName>
    </submittedName>
</protein>
<sequence length="102" mass="11221">MTSYTIFNRAENYSELKKKDIKEIKVIRVFIQNKFVIGKPVGAFSNILVGAAVMASWRAGALGNCNFYIASCPGRYLLCFIQPDSLMNLTEAQLGSSVAGHL</sequence>
<evidence type="ECO:0000313" key="1">
    <source>
        <dbReference type="EMBL" id="KZS03295.1"/>
    </source>
</evidence>
<keyword evidence="2" id="KW-1185">Reference proteome</keyword>
<dbReference type="AlphaFoldDB" id="A0A164KIP7"/>
<dbReference type="EMBL" id="LRGB01003312">
    <property type="protein sequence ID" value="KZS03295.1"/>
    <property type="molecule type" value="Genomic_DNA"/>
</dbReference>
<evidence type="ECO:0000313" key="2">
    <source>
        <dbReference type="Proteomes" id="UP000076858"/>
    </source>
</evidence>
<dbReference type="Proteomes" id="UP000076858">
    <property type="component" value="Unassembled WGS sequence"/>
</dbReference>
<gene>
    <name evidence="1" type="ORF">APZ42_034025</name>
</gene>